<evidence type="ECO:0000313" key="3">
    <source>
        <dbReference type="Proteomes" id="UP001622690"/>
    </source>
</evidence>
<keyword evidence="1" id="KW-0812">Transmembrane</keyword>
<feature type="transmembrane region" description="Helical" evidence="1">
    <location>
        <begin position="39"/>
        <end position="57"/>
    </location>
</feature>
<evidence type="ECO:0008006" key="4">
    <source>
        <dbReference type="Google" id="ProtNLM"/>
    </source>
</evidence>
<gene>
    <name evidence="2" type="ORF">OHU27_33705</name>
</gene>
<keyword evidence="3" id="KW-1185">Reference proteome</keyword>
<dbReference type="Proteomes" id="UP001622690">
    <property type="component" value="Chromosome"/>
</dbReference>
<accession>A0ABZ1J3M6</accession>
<evidence type="ECO:0000313" key="2">
    <source>
        <dbReference type="EMBL" id="WTO87132.1"/>
    </source>
</evidence>
<sequence length="64" mass="6630">MSRPESPGRVDLARALLWPALVVSVLGNAVASIAGADTAVNLAFGAFTAVTAATLAVRRWREHG</sequence>
<keyword evidence="1" id="KW-0472">Membrane</keyword>
<name>A0ABZ1J3M6_9ACTN</name>
<organism evidence="2 3">
    <name type="scientific">Streptomyces nigra</name>
    <dbReference type="NCBI Taxonomy" id="1827580"/>
    <lineage>
        <taxon>Bacteria</taxon>
        <taxon>Bacillati</taxon>
        <taxon>Actinomycetota</taxon>
        <taxon>Actinomycetes</taxon>
        <taxon>Kitasatosporales</taxon>
        <taxon>Streptomycetaceae</taxon>
        <taxon>Streptomyces</taxon>
    </lineage>
</organism>
<proteinExistence type="predicted"/>
<reference evidence="2 3" key="1">
    <citation type="submission" date="2022-10" db="EMBL/GenBank/DDBJ databases">
        <title>The complete genomes of actinobacterial strains from the NBC collection.</title>
        <authorList>
            <person name="Joergensen T.S."/>
            <person name="Alvarez Arevalo M."/>
            <person name="Sterndorff E.B."/>
            <person name="Faurdal D."/>
            <person name="Vuksanovic O."/>
            <person name="Mourched A.-S."/>
            <person name="Charusanti P."/>
            <person name="Shaw S."/>
            <person name="Blin K."/>
            <person name="Weber T."/>
        </authorList>
    </citation>
    <scope>NUCLEOTIDE SEQUENCE [LARGE SCALE GENOMIC DNA]</scope>
    <source>
        <strain evidence="2 3">NBC_00206</strain>
    </source>
</reference>
<evidence type="ECO:0000256" key="1">
    <source>
        <dbReference type="SAM" id="Phobius"/>
    </source>
</evidence>
<dbReference type="RefSeq" id="WP_364923526.1">
    <property type="nucleotide sequence ID" value="NZ_CP108125.1"/>
</dbReference>
<protein>
    <recommendedName>
        <fullName evidence="4">Holin</fullName>
    </recommendedName>
</protein>
<dbReference type="EMBL" id="CP108125">
    <property type="protein sequence ID" value="WTO87132.1"/>
    <property type="molecule type" value="Genomic_DNA"/>
</dbReference>
<feature type="transmembrane region" description="Helical" evidence="1">
    <location>
        <begin position="12"/>
        <end position="33"/>
    </location>
</feature>
<keyword evidence="1" id="KW-1133">Transmembrane helix</keyword>